<sequence>MNAASDRDDTTEPFRVLPVDYAAALADLHAVRDRVFVHEQRVPVELEHDDLDPRCLHVLARALDGEPIGTGRLVPPAHPGAPAQVGRMAVLPQWRGKGVGDALLLALLQQARQRGWHQVTLNAQVTALGFYLRHGFEPRGERFMEAGIEHQAMRRTLAGASAIEDREAAVAVTAALVLAARRGLCFYSRELDPGLLDAPAVLEALRRFGTAGHGGQARILLQDAAAPQRAHAPLLALAQRLPSVFAFREVDDPVDRAYPSAFLANDAGGFYFRGLGHRFDGEADLHAPGRARQLRAAFDRVWERARPIVEYRALGL</sequence>
<keyword evidence="1 4" id="KW-0808">Transferase</keyword>
<dbReference type="InterPro" id="IPR000182">
    <property type="entry name" value="GNAT_dom"/>
</dbReference>
<evidence type="ECO:0000259" key="3">
    <source>
        <dbReference type="PROSITE" id="PS51186"/>
    </source>
</evidence>
<dbReference type="SUPFAM" id="SSF55729">
    <property type="entry name" value="Acyl-CoA N-acyltransferases (Nat)"/>
    <property type="match status" value="1"/>
</dbReference>
<dbReference type="EMBL" id="QVPD01000008">
    <property type="protein sequence ID" value="RFP60139.1"/>
    <property type="molecule type" value="Genomic_DNA"/>
</dbReference>
<dbReference type="InterPro" id="IPR016181">
    <property type="entry name" value="Acyl_CoA_acyltransferase"/>
</dbReference>
<dbReference type="CDD" id="cd04301">
    <property type="entry name" value="NAT_SF"/>
    <property type="match status" value="1"/>
</dbReference>
<name>A0A372DKV6_9GAMM</name>
<protein>
    <submittedName>
        <fullName evidence="4">GNAT family N-acetyltransferase</fullName>
    </submittedName>
</protein>
<keyword evidence="2" id="KW-0012">Acyltransferase</keyword>
<organism evidence="4 5">
    <name type="scientific">Cognatiluteimonas weifangensis</name>
    <dbReference type="NCBI Taxonomy" id="2303539"/>
    <lineage>
        <taxon>Bacteria</taxon>
        <taxon>Pseudomonadati</taxon>
        <taxon>Pseudomonadota</taxon>
        <taxon>Gammaproteobacteria</taxon>
        <taxon>Lysobacterales</taxon>
        <taxon>Lysobacteraceae</taxon>
        <taxon>Cognatiluteimonas</taxon>
    </lineage>
</organism>
<dbReference type="Pfam" id="PF13673">
    <property type="entry name" value="Acetyltransf_10"/>
    <property type="match status" value="1"/>
</dbReference>
<accession>A0A372DKV6</accession>
<evidence type="ECO:0000313" key="5">
    <source>
        <dbReference type="Proteomes" id="UP000262917"/>
    </source>
</evidence>
<dbReference type="RefSeq" id="WP_117202878.1">
    <property type="nucleotide sequence ID" value="NZ_JBHTBK010000026.1"/>
</dbReference>
<evidence type="ECO:0000313" key="4">
    <source>
        <dbReference type="EMBL" id="RFP60139.1"/>
    </source>
</evidence>
<dbReference type="Pfam" id="PF25559">
    <property type="entry name" value="DUF7931"/>
    <property type="match status" value="1"/>
</dbReference>
<feature type="domain" description="N-acetyltransferase" evidence="3">
    <location>
        <begin position="12"/>
        <end position="158"/>
    </location>
</feature>
<dbReference type="PANTHER" id="PTHR43877:SF1">
    <property type="entry name" value="ACETYLTRANSFERASE"/>
    <property type="match status" value="1"/>
</dbReference>
<dbReference type="InterPro" id="IPR057691">
    <property type="entry name" value="DUF7931"/>
</dbReference>
<dbReference type="AlphaFoldDB" id="A0A372DKV6"/>
<dbReference type="GO" id="GO:0016747">
    <property type="term" value="F:acyltransferase activity, transferring groups other than amino-acyl groups"/>
    <property type="evidence" value="ECO:0007669"/>
    <property type="project" value="InterPro"/>
</dbReference>
<gene>
    <name evidence="4" type="ORF">D0Y53_08905</name>
</gene>
<reference evidence="4 5" key="1">
    <citation type="submission" date="2018-08" db="EMBL/GenBank/DDBJ databases">
        <title>Lysobacter weifangensis sp. nov., a new member of the family 'Xanthomonadaceae', isolated from soil in a farmland.</title>
        <authorList>
            <person name="Zhao H."/>
        </authorList>
    </citation>
    <scope>NUCLEOTIDE SEQUENCE [LARGE SCALE GENOMIC DNA]</scope>
    <source>
        <strain evidence="4 5">WF-2</strain>
    </source>
</reference>
<evidence type="ECO:0000256" key="2">
    <source>
        <dbReference type="ARBA" id="ARBA00023315"/>
    </source>
</evidence>
<comment type="caution">
    <text evidence="4">The sequence shown here is derived from an EMBL/GenBank/DDBJ whole genome shotgun (WGS) entry which is preliminary data.</text>
</comment>
<dbReference type="OrthoDB" id="9796171at2"/>
<dbReference type="InterPro" id="IPR050832">
    <property type="entry name" value="Bact_Acetyltransf"/>
</dbReference>
<dbReference type="PROSITE" id="PS51186">
    <property type="entry name" value="GNAT"/>
    <property type="match status" value="1"/>
</dbReference>
<keyword evidence="5" id="KW-1185">Reference proteome</keyword>
<evidence type="ECO:0000256" key="1">
    <source>
        <dbReference type="ARBA" id="ARBA00022679"/>
    </source>
</evidence>
<dbReference type="Gene3D" id="3.40.630.30">
    <property type="match status" value="1"/>
</dbReference>
<proteinExistence type="predicted"/>
<dbReference type="Proteomes" id="UP000262917">
    <property type="component" value="Unassembled WGS sequence"/>
</dbReference>
<dbReference type="PANTHER" id="PTHR43877">
    <property type="entry name" value="AMINOALKYLPHOSPHONATE N-ACETYLTRANSFERASE-RELATED-RELATED"/>
    <property type="match status" value="1"/>
</dbReference>